<feature type="chain" id="PRO_5002408241" evidence="1">
    <location>
        <begin position="26"/>
        <end position="180"/>
    </location>
</feature>
<evidence type="ECO:0000313" key="3">
    <source>
        <dbReference type="Proteomes" id="UP000028839"/>
    </source>
</evidence>
<organism evidence="2 3">
    <name type="scientific">Nitrosococcus oceani C-27</name>
    <dbReference type="NCBI Taxonomy" id="314279"/>
    <lineage>
        <taxon>Bacteria</taxon>
        <taxon>Pseudomonadati</taxon>
        <taxon>Pseudomonadota</taxon>
        <taxon>Gammaproteobacteria</taxon>
        <taxon>Chromatiales</taxon>
        <taxon>Chromatiaceae</taxon>
        <taxon>Nitrosococcus</taxon>
    </lineage>
</organism>
<dbReference type="InterPro" id="IPR021969">
    <property type="entry name" value="DUF3579"/>
</dbReference>
<keyword evidence="1" id="KW-0732">Signal</keyword>
<feature type="signal peptide" evidence="1">
    <location>
        <begin position="1"/>
        <end position="25"/>
    </location>
</feature>
<proteinExistence type="predicted"/>
<dbReference type="OrthoDB" id="9814727at2"/>
<dbReference type="Proteomes" id="UP000028839">
    <property type="component" value="Unassembled WGS sequence"/>
</dbReference>
<comment type="caution">
    <text evidence="2">The sequence shown here is derived from an EMBL/GenBank/DDBJ whole genome shotgun (WGS) entry which is preliminary data.</text>
</comment>
<dbReference type="EMBL" id="JPGN01000005">
    <property type="protein sequence ID" value="KFI20881.1"/>
    <property type="molecule type" value="Genomic_DNA"/>
</dbReference>
<dbReference type="AlphaFoldDB" id="A0A0E2Z6B2"/>
<dbReference type="Gene3D" id="3.30.70.2340">
    <property type="entry name" value="Uncharacterised protein PF12112 family, DUF3579"/>
    <property type="match status" value="1"/>
</dbReference>
<evidence type="ECO:0000256" key="1">
    <source>
        <dbReference type="SAM" id="SignalP"/>
    </source>
</evidence>
<sequence>MNSIQKTGNGIIRKFKRLISWFFMAALGAGAGAIGTPSADSQIPKAKESYYLGEKLRGQQVRFVVNGASAPDEVDSNAIDAESLGVKRVFIYGITARDERFRPSNWAERLYYTGASYSSNHTAIFNPHLNMGVSPQGIKCVMVDAELQLENPMLFDFLIGFAKDNKLVMRDQNGNLLTAV</sequence>
<dbReference type="HOGENOM" id="CLU_1494748_0_0_6"/>
<accession>A0A0E2Z6B2</accession>
<protein>
    <submittedName>
        <fullName evidence="2">Uncharacterized protein</fullName>
    </submittedName>
</protein>
<name>A0A0E2Z6B2_9GAMM</name>
<evidence type="ECO:0000313" key="2">
    <source>
        <dbReference type="EMBL" id="KFI20881.1"/>
    </source>
</evidence>
<gene>
    <name evidence="2" type="ORF">IB75_00450</name>
</gene>
<dbReference type="Pfam" id="PF12112">
    <property type="entry name" value="DUF3579"/>
    <property type="match status" value="1"/>
</dbReference>
<reference evidence="2 3" key="1">
    <citation type="submission" date="2014-07" db="EMBL/GenBank/DDBJ databases">
        <title>Comparative analysis of Nitrosococcus oceani genome inventories of strains from Pacific and Atlantic gyres.</title>
        <authorList>
            <person name="Lim C.K."/>
            <person name="Wang L."/>
            <person name="Sayavedra-Soto L.A."/>
            <person name="Klotz M.G."/>
        </authorList>
    </citation>
    <scope>NUCLEOTIDE SEQUENCE [LARGE SCALE GENOMIC DNA]</scope>
    <source>
        <strain evidence="2 3">C-27</strain>
    </source>
</reference>